<feature type="domain" description="Non-reducing end beta-L-arabinofuranosidase-like GH127 catalytic" evidence="1">
    <location>
        <begin position="49"/>
        <end position="430"/>
    </location>
</feature>
<proteinExistence type="predicted"/>
<dbReference type="Proteomes" id="UP000612282">
    <property type="component" value="Unassembled WGS sequence"/>
</dbReference>
<dbReference type="InterPro" id="IPR012878">
    <property type="entry name" value="Beta-AFase-like_GH127_cat"/>
</dbReference>
<dbReference type="InterPro" id="IPR049046">
    <property type="entry name" value="Beta-AFase-like_GH127_middle"/>
</dbReference>
<reference evidence="4 5" key="1">
    <citation type="submission" date="2021-01" db="EMBL/GenBank/DDBJ databases">
        <title>Whole genome shotgun sequence of Actinoplanes couchii NBRC 106145.</title>
        <authorList>
            <person name="Komaki H."/>
            <person name="Tamura T."/>
        </authorList>
    </citation>
    <scope>NUCLEOTIDE SEQUENCE [LARGE SCALE GENOMIC DNA]</scope>
    <source>
        <strain evidence="4 5">NBRC 106145</strain>
    </source>
</reference>
<evidence type="ECO:0008006" key="6">
    <source>
        <dbReference type="Google" id="ProtNLM"/>
    </source>
</evidence>
<dbReference type="CDD" id="cd00161">
    <property type="entry name" value="beta-trefoil_Ricin-like"/>
    <property type="match status" value="1"/>
</dbReference>
<dbReference type="SUPFAM" id="SSF50370">
    <property type="entry name" value="Ricin B-like lectins"/>
    <property type="match status" value="1"/>
</dbReference>
<dbReference type="Pfam" id="PF07944">
    <property type="entry name" value="Beta-AFase-like_GH127_cat"/>
    <property type="match status" value="1"/>
</dbReference>
<evidence type="ECO:0000259" key="1">
    <source>
        <dbReference type="Pfam" id="PF07944"/>
    </source>
</evidence>
<dbReference type="Gene3D" id="2.80.10.50">
    <property type="match status" value="2"/>
</dbReference>
<dbReference type="Pfam" id="PF14200">
    <property type="entry name" value="RicinB_lectin_2"/>
    <property type="match status" value="2"/>
</dbReference>
<feature type="domain" description="Non-reducing end beta-L-arabinofuranosidase-like GH127 middle" evidence="3">
    <location>
        <begin position="442"/>
        <end position="535"/>
    </location>
</feature>
<evidence type="ECO:0000313" key="5">
    <source>
        <dbReference type="Proteomes" id="UP000612282"/>
    </source>
</evidence>
<evidence type="ECO:0000259" key="2">
    <source>
        <dbReference type="Pfam" id="PF14200"/>
    </source>
</evidence>
<dbReference type="EMBL" id="BOMG01000094">
    <property type="protein sequence ID" value="GID59052.1"/>
    <property type="molecule type" value="Genomic_DNA"/>
</dbReference>
<dbReference type="Pfam" id="PF20736">
    <property type="entry name" value="Glyco_hydro127M"/>
    <property type="match status" value="1"/>
</dbReference>
<dbReference type="InterPro" id="IPR008928">
    <property type="entry name" value="6-hairpin_glycosidase_sf"/>
</dbReference>
<dbReference type="PROSITE" id="PS50231">
    <property type="entry name" value="RICIN_B_LECTIN"/>
    <property type="match status" value="1"/>
</dbReference>
<keyword evidence="5" id="KW-1185">Reference proteome</keyword>
<dbReference type="PROSITE" id="PS51318">
    <property type="entry name" value="TAT"/>
    <property type="match status" value="1"/>
</dbReference>
<comment type="caution">
    <text evidence="4">The sequence shown here is derived from an EMBL/GenBank/DDBJ whole genome shotgun (WGS) entry which is preliminary data.</text>
</comment>
<dbReference type="PANTHER" id="PTHR31151:SF0">
    <property type="entry name" value="PROLINE-TRNA LIGASE (DUF1680)"/>
    <property type="match status" value="1"/>
</dbReference>
<name>A0ABQ3XKM8_9ACTN</name>
<evidence type="ECO:0000259" key="3">
    <source>
        <dbReference type="Pfam" id="PF20736"/>
    </source>
</evidence>
<dbReference type="InterPro" id="IPR000772">
    <property type="entry name" value="Ricin_B_lectin"/>
</dbReference>
<evidence type="ECO:0000313" key="4">
    <source>
        <dbReference type="EMBL" id="GID59052.1"/>
    </source>
</evidence>
<protein>
    <recommendedName>
        <fullName evidence="6">Ricin B lectin domain-containing protein</fullName>
    </recommendedName>
</protein>
<gene>
    <name evidence="4" type="ORF">Aco03nite_074560</name>
</gene>
<dbReference type="InterPro" id="IPR006311">
    <property type="entry name" value="TAT_signal"/>
</dbReference>
<organism evidence="4 5">
    <name type="scientific">Actinoplanes couchii</name>
    <dbReference type="NCBI Taxonomy" id="403638"/>
    <lineage>
        <taxon>Bacteria</taxon>
        <taxon>Bacillati</taxon>
        <taxon>Actinomycetota</taxon>
        <taxon>Actinomycetes</taxon>
        <taxon>Micromonosporales</taxon>
        <taxon>Micromonosporaceae</taxon>
        <taxon>Actinoplanes</taxon>
    </lineage>
</organism>
<accession>A0ABQ3XKM8</accession>
<dbReference type="SUPFAM" id="SSF48208">
    <property type="entry name" value="Six-hairpin glycosidases"/>
    <property type="match status" value="1"/>
</dbReference>
<dbReference type="InterPro" id="IPR035992">
    <property type="entry name" value="Ricin_B-like_lectins"/>
</dbReference>
<feature type="domain" description="Ricin B lectin" evidence="2">
    <location>
        <begin position="608"/>
        <end position="686"/>
    </location>
</feature>
<sequence length="748" mass="80280">MSPLPVSRRAVLASAAGSTLLRGTPAAAAVIPPVRADLGVAAYPFTPGQVRLTAGRLLDNQNRTLSYLRFVDVDRLLYVFRVNHGRSTGGATANGGWDAPTFPFRSHVQGHFLTAWAQAWAVLGDTVCRDKANYMVAELATCQAASGYLSGFPEADITAVENRTLSNGNVPYYCIHKTMAGLLDVWRLIGNTQAQTVLRNLAAWVDTRTAALTTAQMQAMLGTEFGGMNAVLTDLYQQTGEARWLTVAQRFDHATVFDPLASGQDRLNGLHANTQVPKWIGAAREFKATGTTRYRDIATNAWNITTGAHTYAIGGNSQAEHFRPAGAIASYLTNDTCEHCNTVNMLRLTQELWLIDPNRSAYFDFYEQALLNHVVGAQNPASSFGHVTYFTPLRAGGRRGVGPAWGGGTWSTDYTTFWCCQGTGVEVNTRLMESIYHYSGSTLTVNLFVPSTLTWTARGITVTQSTTFPTSDTSTLTLAGSMSGSWSIRVRIPAWTSGASISVNGAVVATPAAGGYATVTRTWAAGDVIVVKLPMRIVLRPTPDQPDVQAITYGPMVLAGNYGDTALSAPPSLDVGSITRTSASANGATVGLVPFHEAHGFNYTVYWTTAQTYKIVNVLSGLVLGVKDMSVANGGLALIWGDTGTADHRWARIPDGDAVRFRNLNSGKVLGVQNMSTADNAVVLQWDDNGTADHRWQLLDQGNGTYKIRNANSGKLLAVLNNATAQGSQAVQDPDNGTADNLWRLTPA</sequence>
<dbReference type="RefSeq" id="WP_203804695.1">
    <property type="nucleotide sequence ID" value="NZ_BAAAQE010000094.1"/>
</dbReference>
<feature type="domain" description="Ricin B lectin" evidence="2">
    <location>
        <begin position="694"/>
        <end position="747"/>
    </location>
</feature>
<dbReference type="PANTHER" id="PTHR31151">
    <property type="entry name" value="PROLINE-TRNA LIGASE (DUF1680)"/>
    <property type="match status" value="1"/>
</dbReference>